<dbReference type="Proteomes" id="UP000629468">
    <property type="component" value="Unassembled WGS sequence"/>
</dbReference>
<dbReference type="SMR" id="A0A8H7C0M4"/>
<evidence type="ECO:0000313" key="4">
    <source>
        <dbReference type="Proteomes" id="UP000629468"/>
    </source>
</evidence>
<evidence type="ECO:0000256" key="1">
    <source>
        <dbReference type="PROSITE-ProRule" id="PRU00267"/>
    </source>
</evidence>
<dbReference type="SUPFAM" id="SSF47095">
    <property type="entry name" value="HMG-box"/>
    <property type="match status" value="2"/>
</dbReference>
<dbReference type="PROSITE" id="PS50118">
    <property type="entry name" value="HMG_BOX_2"/>
    <property type="match status" value="2"/>
</dbReference>
<dbReference type="InterPro" id="IPR036910">
    <property type="entry name" value="HMG_box_dom_sf"/>
</dbReference>
<feature type="domain" description="HMG box" evidence="2">
    <location>
        <begin position="105"/>
        <end position="173"/>
    </location>
</feature>
<feature type="domain" description="HMG box" evidence="2">
    <location>
        <begin position="203"/>
        <end position="263"/>
    </location>
</feature>
<evidence type="ECO:0000313" key="3">
    <source>
        <dbReference type="EMBL" id="KAF7760262.1"/>
    </source>
</evidence>
<feature type="DNA-binding region" description="HMG box" evidence="1">
    <location>
        <begin position="105"/>
        <end position="173"/>
    </location>
</feature>
<proteinExistence type="predicted"/>
<protein>
    <submittedName>
        <fullName evidence="3">Transcriptional regulator family: HMG</fullName>
    </submittedName>
</protein>
<accession>A0A8H7C0M4</accession>
<keyword evidence="1" id="KW-0238">DNA-binding</keyword>
<comment type="caution">
    <text evidence="3">The sequence shown here is derived from an EMBL/GenBank/DDBJ whole genome shotgun (WGS) entry which is preliminary data.</text>
</comment>
<dbReference type="GO" id="GO:0003677">
    <property type="term" value="F:DNA binding"/>
    <property type="evidence" value="ECO:0007669"/>
    <property type="project" value="UniProtKB-UniRule"/>
</dbReference>
<dbReference type="Pfam" id="PF09011">
    <property type="entry name" value="HMG_box_2"/>
    <property type="match status" value="1"/>
</dbReference>
<sequence>MLFRLPLLSGRVALPIVAPRHHLTRPLLTRSFSSTPWVFSPTKAKAASTTTTKTKVKAKPKSTTKTTTKAKVKAKPKAKTTGRKKKVAKKVAKPVFTREQLKVPTRRPAGGYLTFVAEQFAKQPKVSTSEGARERTRNIAAQWRTLTEQEQQAYKDKATEAGKKVKADFETWIENLDPAILREINRRRKARGKQKIRAPSKGPKGPVPAFLQFLGDFKADNPNLAIKELGKEGGVAWRQLPQARKDVYLLAYRNARKALEARA</sequence>
<gene>
    <name evidence="3" type="ORF">Agabi119p4_10938</name>
</gene>
<organism evidence="3 4">
    <name type="scientific">Agaricus bisporus var. burnettii</name>
    <dbReference type="NCBI Taxonomy" id="192524"/>
    <lineage>
        <taxon>Eukaryota</taxon>
        <taxon>Fungi</taxon>
        <taxon>Dikarya</taxon>
        <taxon>Basidiomycota</taxon>
        <taxon>Agaricomycotina</taxon>
        <taxon>Agaricomycetes</taxon>
        <taxon>Agaricomycetidae</taxon>
        <taxon>Agaricales</taxon>
        <taxon>Agaricineae</taxon>
        <taxon>Agaricaceae</taxon>
        <taxon>Agaricus</taxon>
    </lineage>
</organism>
<name>A0A8H7C0M4_AGABI</name>
<keyword evidence="1" id="KW-0539">Nucleus</keyword>
<dbReference type="AlphaFoldDB" id="A0A8H7C0M4"/>
<dbReference type="GO" id="GO:0005634">
    <property type="term" value="C:nucleus"/>
    <property type="evidence" value="ECO:0007669"/>
    <property type="project" value="UniProtKB-UniRule"/>
</dbReference>
<dbReference type="SMART" id="SM00398">
    <property type="entry name" value="HMG"/>
    <property type="match status" value="2"/>
</dbReference>
<dbReference type="EMBL" id="JABXXO010000015">
    <property type="protein sequence ID" value="KAF7760262.1"/>
    <property type="molecule type" value="Genomic_DNA"/>
</dbReference>
<evidence type="ECO:0000259" key="2">
    <source>
        <dbReference type="PROSITE" id="PS50118"/>
    </source>
</evidence>
<feature type="DNA-binding region" description="HMG box" evidence="1">
    <location>
        <begin position="203"/>
        <end position="263"/>
    </location>
</feature>
<reference evidence="3 4" key="1">
    <citation type="journal article" name="Sci. Rep.">
        <title>Telomere-to-telomere assembled and centromere annotated genomes of the two main subspecies of the button mushroom Agaricus bisporus reveal especially polymorphic chromosome ends.</title>
        <authorList>
            <person name="Sonnenberg A.S.M."/>
            <person name="Sedaghat-Telgerd N."/>
            <person name="Lavrijssen B."/>
            <person name="Ohm R.A."/>
            <person name="Hendrickx P.M."/>
            <person name="Scholtmeijer K."/>
            <person name="Baars J.J.P."/>
            <person name="van Peer A."/>
        </authorList>
    </citation>
    <scope>NUCLEOTIDE SEQUENCE [LARGE SCALE GENOMIC DNA]</scope>
    <source>
        <strain evidence="3 4">H119_p4</strain>
    </source>
</reference>
<dbReference type="InterPro" id="IPR009071">
    <property type="entry name" value="HMG_box_dom"/>
</dbReference>
<dbReference type="Gene3D" id="1.10.30.10">
    <property type="entry name" value="High mobility group box domain"/>
    <property type="match status" value="2"/>
</dbReference>